<gene>
    <name evidence="1" type="ORF">X975_00143</name>
</gene>
<proteinExistence type="predicted"/>
<protein>
    <submittedName>
        <fullName evidence="1">Uncharacterized protein</fullName>
    </submittedName>
</protein>
<sequence>MADNSICVVFNCPRRSVTKSVLTYCRTRNWTCNYECPLMQENIHEVKRVNFERAFDESLGMT</sequence>
<name>A0A087UTL9_STEMI</name>
<feature type="non-terminal residue" evidence="1">
    <location>
        <position position="62"/>
    </location>
</feature>
<dbReference type="EMBL" id="KK121553">
    <property type="protein sequence ID" value="KFM80708.1"/>
    <property type="molecule type" value="Genomic_DNA"/>
</dbReference>
<dbReference type="AlphaFoldDB" id="A0A087UTL9"/>
<organism evidence="1 2">
    <name type="scientific">Stegodyphus mimosarum</name>
    <name type="common">African social velvet spider</name>
    <dbReference type="NCBI Taxonomy" id="407821"/>
    <lineage>
        <taxon>Eukaryota</taxon>
        <taxon>Metazoa</taxon>
        <taxon>Ecdysozoa</taxon>
        <taxon>Arthropoda</taxon>
        <taxon>Chelicerata</taxon>
        <taxon>Arachnida</taxon>
        <taxon>Araneae</taxon>
        <taxon>Araneomorphae</taxon>
        <taxon>Entelegynae</taxon>
        <taxon>Eresoidea</taxon>
        <taxon>Eresidae</taxon>
        <taxon>Stegodyphus</taxon>
    </lineage>
</organism>
<dbReference type="Proteomes" id="UP000054359">
    <property type="component" value="Unassembled WGS sequence"/>
</dbReference>
<evidence type="ECO:0000313" key="2">
    <source>
        <dbReference type="Proteomes" id="UP000054359"/>
    </source>
</evidence>
<keyword evidence="2" id="KW-1185">Reference proteome</keyword>
<evidence type="ECO:0000313" key="1">
    <source>
        <dbReference type="EMBL" id="KFM80708.1"/>
    </source>
</evidence>
<accession>A0A087UTL9</accession>
<reference evidence="1 2" key="1">
    <citation type="submission" date="2013-11" db="EMBL/GenBank/DDBJ databases">
        <title>Genome sequencing of Stegodyphus mimosarum.</title>
        <authorList>
            <person name="Bechsgaard J."/>
        </authorList>
    </citation>
    <scope>NUCLEOTIDE SEQUENCE [LARGE SCALE GENOMIC DNA]</scope>
</reference>